<dbReference type="InterPro" id="IPR035986">
    <property type="entry name" value="PKD_dom_sf"/>
</dbReference>
<dbReference type="InterPro" id="IPR000601">
    <property type="entry name" value="PKD_dom"/>
</dbReference>
<reference evidence="3 4" key="1">
    <citation type="submission" date="2021-05" db="EMBL/GenBank/DDBJ databases">
        <title>Comparative genomic studies on the polysaccharide-degrading batcterial strains of the Flammeovirga genus.</title>
        <authorList>
            <person name="Zewei F."/>
            <person name="Zheng Z."/>
            <person name="Yu L."/>
            <person name="Ruyue G."/>
            <person name="Yanhong M."/>
            <person name="Yuanyuan C."/>
            <person name="Jingyan G."/>
            <person name="Wenjun H."/>
        </authorList>
    </citation>
    <scope>NUCLEOTIDE SEQUENCE [LARGE SCALE GENOMIC DNA]</scope>
    <source>
        <strain evidence="3 4">YS10</strain>
    </source>
</reference>
<keyword evidence="4" id="KW-1185">Reference proteome</keyword>
<dbReference type="SUPFAM" id="SSF49299">
    <property type="entry name" value="PKD domain"/>
    <property type="match status" value="3"/>
</dbReference>
<dbReference type="Gene3D" id="2.60.40.10">
    <property type="entry name" value="Immunoglobulins"/>
    <property type="match status" value="4"/>
</dbReference>
<sequence>MKFKIFKLLCIISLLAYSVAAQEIMVKNNNDNSISNLTLLTKIDGCTSFSGDFWLNGAKVKRWEYGKSVSILKKPSLIFSTKGENKLKAYYDVNGVEDSVSVVIEIIKLPTSLAFSSSVKKACFGSSITFKAENINYKYREIYFIVDGVKVKNGGSYTFKKSQYYDVIMKVITPSGCETSIKKDNYIQIFDKIDFSVSPNKVVVPGSSVTKTFQIFTSVPNLKFTWDFGDGTPIATGNSVTHTFKSKTAIVYKVKVTASNTLCTKTEVVDVAINSKSNIFDIKVTNDFCTSEVFEFIPNLPSKFNGKDIIWEFSDGYKVTKTLPLTVKRRFPQGTKNITITATVDGIIDQKELPSLLPKKQIKIKSDKLFCSLPYNVSPTIIGRNKLPKGYSFKWITSDGAISTSATPTFTFKKNTTKTIVLYGVNKSLGIECEIDRITVVGDKYEAKILSTNDLLSGNIYKQIEGCQGFSTELYYSIKQFKKVVPSAAVKNVIWNITKDGKPFLYKNNHRIKLNNLRSGKYEIKLTIRTKLGCVTILKKNILIGTELTPSFKVKKSTICNFEVLELVNTSNFAANINMNDVQYQTNLGKGWEDGFISNHMFRNTASGIIDIKLRVVYKGCPGMAVKKQITIQAPMSSFKLVKISPCDINSLEITNLSKGADNYIWEIIENGTVIMNHTTTSKAPFKLTDLLGRNLTEGVIYTIILTTTTSANTCTDVYDEEYKAIPYSNLTINSNDIIFVGESANFSLTSTLPLVTNNIDYEWTFEKDGKPYSIGSIKDKQPTVTFTEIGEYTVKVKVKFHDGGLCEKTFIKKGIQVIEIDASEINGIDKICLNNTGGTSTQNFSITPILKIKDHTKLNFFESKWEVWGDGPTPLFTSKVNTDSKNITNSFSYQFTSPRLQQFDEYEIRFTMVVGLRQVQKSKYVKVTAPVLNFGPLANHVSYNYECQEVITTIDPKLDYSKISDAQKATYLIELIDQKTRKKTILNDVLVVPISKDNVHLVVTRGLQPGQNELSITVTDPESCAINEQITITVPPLPIFEADFTPSTFSLPCRGFIDLIDLANETNGNSISRKDINGNKIPISRWFYHIVSTSGVDDYVESLDGKYKYFFESGTYEVSLVAEDQMGCRTTSPIKKIKVGGVRGEINNISKKIGYAPFKSEVEAILTYKEKNTNGIVYSWFSGDGVNSLTSAMKQTMSYTKLPVTSSSVTPGLYFIDKNGCKYAITAQDDITILQAPTIVLNDIQKCTADGSINVNASPKNFTPANVDNSKYSYNAKVHYQWYVNNTLIDAADGGDKEQITIIYGKDKKPFTVDPDDVNGKTFVLEYRMEADYHDKQNRNNSHHEKSPIKSTSFTVKYDPQPIAKIKDIHTVCENETLYLDASESSFGDFSRGKIERYEWEIKNWGTKTSTNPQLIIPNITPGIYEIKLTVYTLNLCAKDSTTKTVTVGTLPIVDFSADIACFGDVNVFNNLSTFKGKSIEANPSSIDYVKWYFDYNDKKNEVISTEISPEYIFLKPGIHKVKLEVYSKHGCMSSVTKDIEIVSRNLNTFISMDTTFCFKTDGKIELQAPQNKGLLYYWKDTNETTSKVLRDKEGTYELLIIDTSTKIDCKTYYKFNVRSLCSPQIFTPTGMSPNNDGLNDEFLIRSRYALDIKLNIYNRWGEIIFSKTYKNSSEARQEGNGWDGNYKGKVVAEGVYTYTIVYTSELDGSSYRMSNTISVLP</sequence>
<gene>
    <name evidence="3" type="ORF">KM029_20775</name>
</gene>
<organism evidence="3 4">
    <name type="scientific">Flammeovirga kamogawensis</name>
    <dbReference type="NCBI Taxonomy" id="373891"/>
    <lineage>
        <taxon>Bacteria</taxon>
        <taxon>Pseudomonadati</taxon>
        <taxon>Bacteroidota</taxon>
        <taxon>Cytophagia</taxon>
        <taxon>Cytophagales</taxon>
        <taxon>Flammeovirgaceae</taxon>
        <taxon>Flammeovirga</taxon>
    </lineage>
</organism>
<dbReference type="EMBL" id="CP076129">
    <property type="protein sequence ID" value="QWG10119.1"/>
    <property type="molecule type" value="Genomic_DNA"/>
</dbReference>
<evidence type="ECO:0000313" key="4">
    <source>
        <dbReference type="Proteomes" id="UP000682802"/>
    </source>
</evidence>
<protein>
    <submittedName>
        <fullName evidence="3">PKD domain-containing protein</fullName>
    </submittedName>
</protein>
<dbReference type="Pfam" id="PF13585">
    <property type="entry name" value="CHU_C"/>
    <property type="match status" value="1"/>
</dbReference>
<name>A0ABX8H2I3_9BACT</name>
<evidence type="ECO:0000313" key="3">
    <source>
        <dbReference type="EMBL" id="QWG10119.1"/>
    </source>
</evidence>
<dbReference type="SMART" id="SM00089">
    <property type="entry name" value="PKD"/>
    <property type="match status" value="4"/>
</dbReference>
<accession>A0ABX8H2I3</accession>
<keyword evidence="1" id="KW-0732">Signal</keyword>
<dbReference type="RefSeq" id="WP_158631235.1">
    <property type="nucleotide sequence ID" value="NZ_CP076129.1"/>
</dbReference>
<evidence type="ECO:0000259" key="2">
    <source>
        <dbReference type="PROSITE" id="PS50093"/>
    </source>
</evidence>
<dbReference type="InterPro" id="IPR026341">
    <property type="entry name" value="T9SS_type_B"/>
</dbReference>
<dbReference type="NCBIfam" id="TIGR04131">
    <property type="entry name" value="Bac_Flav_CTERM"/>
    <property type="match status" value="1"/>
</dbReference>
<dbReference type="CDD" id="cd00146">
    <property type="entry name" value="PKD"/>
    <property type="match status" value="2"/>
</dbReference>
<dbReference type="Pfam" id="PF00801">
    <property type="entry name" value="PKD"/>
    <property type="match status" value="1"/>
</dbReference>
<dbReference type="InterPro" id="IPR013783">
    <property type="entry name" value="Ig-like_fold"/>
</dbReference>
<dbReference type="InterPro" id="IPR022409">
    <property type="entry name" value="PKD/Chitinase_dom"/>
</dbReference>
<proteinExistence type="predicted"/>
<evidence type="ECO:0000256" key="1">
    <source>
        <dbReference type="SAM" id="SignalP"/>
    </source>
</evidence>
<feature type="chain" id="PRO_5046405614" evidence="1">
    <location>
        <begin position="22"/>
        <end position="1723"/>
    </location>
</feature>
<feature type="domain" description="PKD" evidence="2">
    <location>
        <begin position="217"/>
        <end position="257"/>
    </location>
</feature>
<dbReference type="Proteomes" id="UP000682802">
    <property type="component" value="Chromosome 2"/>
</dbReference>
<feature type="signal peptide" evidence="1">
    <location>
        <begin position="1"/>
        <end position="21"/>
    </location>
</feature>
<dbReference type="PROSITE" id="PS50093">
    <property type="entry name" value="PKD"/>
    <property type="match status" value="1"/>
</dbReference>